<dbReference type="Pfam" id="PF22936">
    <property type="entry name" value="Pol_BBD"/>
    <property type="match status" value="1"/>
</dbReference>
<name>A0A6L2MAK1_TANCI</name>
<keyword evidence="1" id="KW-0175">Coiled coil</keyword>
<dbReference type="CDD" id="cd09272">
    <property type="entry name" value="RNase_HI_RT_Ty1"/>
    <property type="match status" value="1"/>
</dbReference>
<feature type="coiled-coil region" evidence="1">
    <location>
        <begin position="1212"/>
        <end position="1274"/>
    </location>
</feature>
<evidence type="ECO:0000313" key="7">
    <source>
        <dbReference type="EMBL" id="GEU69305.1"/>
    </source>
</evidence>
<dbReference type="PANTHER" id="PTHR11439:SF495">
    <property type="entry name" value="REVERSE TRANSCRIPTASE, RNA-DEPENDENT DNA POLYMERASE-RELATED"/>
    <property type="match status" value="1"/>
</dbReference>
<organism evidence="7">
    <name type="scientific">Tanacetum cinerariifolium</name>
    <name type="common">Dalmatian daisy</name>
    <name type="synonym">Chrysanthemum cinerariifolium</name>
    <dbReference type="NCBI Taxonomy" id="118510"/>
    <lineage>
        <taxon>Eukaryota</taxon>
        <taxon>Viridiplantae</taxon>
        <taxon>Streptophyta</taxon>
        <taxon>Embryophyta</taxon>
        <taxon>Tracheophyta</taxon>
        <taxon>Spermatophyta</taxon>
        <taxon>Magnoliopsida</taxon>
        <taxon>eudicotyledons</taxon>
        <taxon>Gunneridae</taxon>
        <taxon>Pentapetalae</taxon>
        <taxon>asterids</taxon>
        <taxon>campanulids</taxon>
        <taxon>Asterales</taxon>
        <taxon>Asteraceae</taxon>
        <taxon>Asteroideae</taxon>
        <taxon>Anthemideae</taxon>
        <taxon>Anthemidinae</taxon>
        <taxon>Tanacetum</taxon>
    </lineage>
</organism>
<feature type="compositionally biased region" description="Basic and acidic residues" evidence="2">
    <location>
        <begin position="1694"/>
        <end position="1715"/>
    </location>
</feature>
<gene>
    <name evidence="7" type="ORF">Tci_041283</name>
</gene>
<proteinExistence type="predicted"/>
<dbReference type="PANTHER" id="PTHR11439">
    <property type="entry name" value="GAG-POL-RELATED RETROTRANSPOSON"/>
    <property type="match status" value="1"/>
</dbReference>
<accession>A0A6L2MAK1</accession>
<reference evidence="7" key="1">
    <citation type="journal article" date="2019" name="Sci. Rep.">
        <title>Draft genome of Tanacetum cinerariifolium, the natural source of mosquito coil.</title>
        <authorList>
            <person name="Yamashiro T."/>
            <person name="Shiraishi A."/>
            <person name="Satake H."/>
            <person name="Nakayama K."/>
        </authorList>
    </citation>
    <scope>NUCLEOTIDE SEQUENCE</scope>
</reference>
<feature type="domain" description="GAG-pre-integrase" evidence="4">
    <location>
        <begin position="1457"/>
        <end position="1529"/>
    </location>
</feature>
<comment type="caution">
    <text evidence="7">The sequence shown here is derived from an EMBL/GenBank/DDBJ whole genome shotgun (WGS) entry which is preliminary data.</text>
</comment>
<dbReference type="Pfam" id="PF07727">
    <property type="entry name" value="RVT_2"/>
    <property type="match status" value="2"/>
</dbReference>
<feature type="region of interest" description="Disordered" evidence="2">
    <location>
        <begin position="2253"/>
        <end position="2272"/>
    </location>
</feature>
<feature type="region of interest" description="Disordered" evidence="2">
    <location>
        <begin position="523"/>
        <end position="544"/>
    </location>
</feature>
<protein>
    <submittedName>
        <fullName evidence="7">Uncharacterized protein</fullName>
    </submittedName>
</protein>
<dbReference type="Pfam" id="PF14223">
    <property type="entry name" value="Retrotran_gag_2"/>
    <property type="match status" value="1"/>
</dbReference>
<evidence type="ECO:0000259" key="4">
    <source>
        <dbReference type="Pfam" id="PF13976"/>
    </source>
</evidence>
<dbReference type="Pfam" id="PF13976">
    <property type="entry name" value="gag_pre-integrs"/>
    <property type="match status" value="1"/>
</dbReference>
<feature type="domain" description="Retroviral polymerase SH3-like" evidence="6">
    <location>
        <begin position="1583"/>
        <end position="1637"/>
    </location>
</feature>
<feature type="domain" description="Retrovirus-related Pol polyprotein from transposon TNT 1-94-like beta-barrel" evidence="5">
    <location>
        <begin position="1348"/>
        <end position="1421"/>
    </location>
</feature>
<evidence type="ECO:0000259" key="3">
    <source>
        <dbReference type="Pfam" id="PF07727"/>
    </source>
</evidence>
<feature type="domain" description="Reverse transcriptase Ty1/copia-type" evidence="3">
    <location>
        <begin position="682"/>
        <end position="758"/>
    </location>
</feature>
<feature type="region of interest" description="Disordered" evidence="2">
    <location>
        <begin position="1683"/>
        <end position="1715"/>
    </location>
</feature>
<dbReference type="Pfam" id="PF25597">
    <property type="entry name" value="SH3_retrovirus"/>
    <property type="match status" value="1"/>
</dbReference>
<dbReference type="InterPro" id="IPR054722">
    <property type="entry name" value="PolX-like_BBD"/>
</dbReference>
<dbReference type="InterPro" id="IPR057670">
    <property type="entry name" value="SH3_retrovirus"/>
</dbReference>
<feature type="compositionally biased region" description="Acidic residues" evidence="2">
    <location>
        <begin position="1299"/>
        <end position="1308"/>
    </location>
</feature>
<dbReference type="InterPro" id="IPR025724">
    <property type="entry name" value="GAG-pre-integrase_dom"/>
</dbReference>
<evidence type="ECO:0000256" key="1">
    <source>
        <dbReference type="SAM" id="Coils"/>
    </source>
</evidence>
<dbReference type="EMBL" id="BKCJ010005912">
    <property type="protein sequence ID" value="GEU69305.1"/>
    <property type="molecule type" value="Genomic_DNA"/>
</dbReference>
<feature type="domain" description="Reverse transcriptase Ty1/copia-type" evidence="3">
    <location>
        <begin position="1884"/>
        <end position="1998"/>
    </location>
</feature>
<feature type="coiled-coil region" evidence="1">
    <location>
        <begin position="273"/>
        <end position="300"/>
    </location>
</feature>
<sequence length="2441" mass="277696">MLLMALPNEHLLTFSQYKDAKTLFEAIQARFGGNDDTKKSQRALLKQMYKNFNASSTESLDFIFNSMQVSVVSTPVSTVSSHDNTANLSDATVYAFLANQPNGSQLVHEDLEQIHKDDLEEIDLKWQLALLSMRARRSPRFQENRPRNQDSSRKTVIVEDTSSKAMVAIKAGFDWSYMADDEVPTNMALMAFLDSEVHNSKTCSNTYLKSYETLKTQYDNLRIEFNKSEFDLATYKRGLAYVEELVFYKKNEVVFCDQIAVFKRDASFRDSEITALNLQIEKLKKEKESNQIKIDNFDNLSKSLDKLIRSQITNNSKTGLGFTSYNAIAPPPTSLFAPPSIDLSNSGLEEFQHPKFIGYGPKDSKIVCIDTSNEIKKAHDTPIIKDWVSDSNEDESEEMVLKSNNVQHKPEQANQPRNGALQDALKDQGYFDSGCSRHMKKNISYLTDFMEHDGRYVAFEGGAKGGKITGKGIIRTGGGPEWLFDIDALLKSMNYVPVFASTNSNDFIGKGASFDAALDGFNKDKHGPSQVNESDIQERPNAESSTKIVNTAGPVNIATPTYANYPNDPLMPDLEDARIFNDAYDDRDEGAKADNNNLEIVISFSPIPSTRIHKDHPKEHIIKEKLVDLPLRKRAIGTIWVYRNKRDQRGIIVRNKARLVAQGHRQEEGIDYDEVFALVARIEEVYISQPPGFVDPEFPNRVYKVEKALYGLYQALRAWYVTLSTYLLDNGFTRGTIDKTLFIKKIKVDILLVQVYVEQRKDGIFLSQDKYVSDILKKFGFSSVKSTSTPMKTLKTLSKHAAGKDVDVHLYRSMIGSLMYLTSSRPDIMFVYPKDSPLELIAYFDSDYASASLDRKSTAGEYIVASNCYGQVLWLQNQLLDYGYNLMQTKIHVDNESAICVVKNLVYHSKTKHIEIRHHFIRDSYEKRLIKMVKIHTDYNVADLLTKSFDVTSLKDKDLQKSKDPQVVLEPGKHQLKFNIHKDAESLMEAIEKRFGGNKETKKVQKTLLKQQYKNFTGLSFESLDQIHDRLQKLICQLEILGESLSQEDINLKFLRSLPTEWRTHTLIWRNKTYLEDQSLDDMFNNLKIYEAELENDDLKQIDVDDLEEMDLKWHMAMLTMRARRFLQRTGRNLGANGTTSIGFDMSKEDEEPTNYALIAFTSLSSSSSDNEVALCSKACFKAYTTLQSQYDKLTNDPRKSQFDVLSYKTGLESIEARLVVYQQNKNVFEEDIKLLKLDVMLRDNALVDLRKKFKKAKQERDELNLKLEKFQTSSKNLNVCMPTSPVHDRTSAPINEDWVSDSEDASDGEPMPTQKAPSYVQTFERVKTPRPSAQPGNPHHTLKDKGVIDSGCSRHMTGNISYISDFEEINGGYVGFGGNPKCGKITGKGKIRTGNLDFDDVYFVKELKFNLFSVSQMCNKKNSVFFTDTKCIVLSFDFKLPDENHVLLRVPKENNMYNVDLKSIVPSGDLTCLFVKATLDEFNLWHRRLGHINFKTINKLVKGNLVRGLPLKVFENNHACVACKKGKQHRASCKTKPAEAVNIACYVQNRVLVTKHHNKTPYELLLGRTPSIRFMRPFGCPVTILNTLDPLGKFDGKADEGFLVGYSVSSKAFRVFNSRTRIVQETLHINFLENQPNVAGSSPTWLFHIDTLTQSMNYQPIVAGNQPNSSAGIQETLNAVKEPESAVYVSPRSYDKTKKHDDKTKREAKDKSHVDLSTRVRDLSDDFEEFFDNNTNGVNAVNTLVTAVGLNLTNSTNTFSAADLPTLEDITYSDDEEDVGAEADFSNLETNITVSPIPTTKVHKDHLVTQIIGDLSLAPQTRSMTRMVKEQGGLTQINDEDFYTCMFACFLSQEEPKRVHQALKDSSWIEAMKEELLQFKMQKVWVLVDLPKGKRAIGSKWVFRNKKDKRGIVIMNKARLVAQGHTLEEGIDYEEVFAPVARIEAIRLFITYASFMGFMVYQMDVKSAFLYGTIKEEVYVCQPPRFEDPDYPDKVYKEKQDGIFISQDKYVAEILRKFGLTKGKSASTPIDTEEPLLKDPDDEDVDVHTYRSMIGSLMYLTLSRPDIMFDVYACARFQVTPKALHLHAAKRIFKYLKGKSHLGLWYPKDLPFNLVAYSDSDYDGASLDKKSTTGVNTPRCDKDSLGIIGIDGFLCTQLMRKMELKFSMDFAELVRMGYEKPCTKLTFYKVGKGFSGVDTPLFASLLVPQQAQDVEDAAKDEDDVNEGRLEESQAKVYHLDLEHADKVLSMQETNEVEPAEEAATTSVSMQSDVKSKDKGKGILIEEPKPLKRQAQIEQDEAFARELEAELNANINWNEVVDEASKNMMVYLKNIVGFKMDFFKGMNYTEIRPIFEKHYNLNEAFLERVEEEVIGQEEEIVPNDEDDVYTKATPLALKTPVVDYQIHHEHNKTFYKIIKADETHQLFLSFITLLRNFDRED</sequence>
<evidence type="ECO:0000259" key="5">
    <source>
        <dbReference type="Pfam" id="PF22936"/>
    </source>
</evidence>
<feature type="region of interest" description="Disordered" evidence="2">
    <location>
        <begin position="1280"/>
        <end position="1349"/>
    </location>
</feature>
<evidence type="ECO:0000256" key="2">
    <source>
        <dbReference type="SAM" id="MobiDB-lite"/>
    </source>
</evidence>
<dbReference type="InterPro" id="IPR013103">
    <property type="entry name" value="RVT_2"/>
</dbReference>
<evidence type="ECO:0000259" key="6">
    <source>
        <dbReference type="Pfam" id="PF25597"/>
    </source>
</evidence>